<reference evidence="1" key="1">
    <citation type="submission" date="2020-09" db="EMBL/GenBank/DDBJ databases">
        <title>Pseudomonas syringae pv. eriobotryae genome sequence causing loquat canker disease.</title>
        <authorList>
            <person name="Fukuda S."/>
            <person name="Tashiro H."/>
            <person name="Nagano Y."/>
        </authorList>
    </citation>
    <scope>NUCLEOTIDE SEQUENCE</scope>
    <source>
        <strain evidence="1">AM001</strain>
    </source>
</reference>
<dbReference type="Proteomes" id="UP000630864">
    <property type="component" value="Unassembled WGS sequence"/>
</dbReference>
<name>A0A9P3AJ23_PSEA0</name>
<protein>
    <submittedName>
        <fullName evidence="1">Uncharacterized protein</fullName>
    </submittedName>
</protein>
<dbReference type="AlphaFoldDB" id="A0A9P3AJ23"/>
<comment type="caution">
    <text evidence="1">The sequence shown here is derived from an EMBL/GenBank/DDBJ whole genome shotgun (WGS) entry which is preliminary data.</text>
</comment>
<dbReference type="EMBL" id="BMZW01000052">
    <property type="protein sequence ID" value="GFZ62822.1"/>
    <property type="molecule type" value="Genomic_DNA"/>
</dbReference>
<accession>A0A9P3AJ23</accession>
<organism evidence="1 2">
    <name type="scientific">Pseudomonas amygdali pv. eriobotryae</name>
    <dbReference type="NCBI Taxonomy" id="129137"/>
    <lineage>
        <taxon>Bacteria</taxon>
        <taxon>Pseudomonadati</taxon>
        <taxon>Pseudomonadota</taxon>
        <taxon>Gammaproteobacteria</taxon>
        <taxon>Pseudomonadales</taxon>
        <taxon>Pseudomonadaceae</taxon>
        <taxon>Pseudomonas</taxon>
        <taxon>Pseudomonas amygdali</taxon>
    </lineage>
</organism>
<evidence type="ECO:0000313" key="1">
    <source>
        <dbReference type="EMBL" id="GFZ62822.1"/>
    </source>
</evidence>
<evidence type="ECO:0000313" key="2">
    <source>
        <dbReference type="Proteomes" id="UP000630864"/>
    </source>
</evidence>
<gene>
    <name evidence="1" type="ORF">PSE10A_53330</name>
</gene>
<sequence>MVLGHSLNQVDAPYLVAVVQALQHRQVGWTVAVLPSHDLGEQSALLAAVGVSSEQIHYKLWSDLHEVASDEHR</sequence>
<proteinExistence type="predicted"/>